<evidence type="ECO:0000313" key="2">
    <source>
        <dbReference type="EMBL" id="EEC70245.1"/>
    </source>
</evidence>
<gene>
    <name evidence="2" type="ORF">OsI_01031</name>
</gene>
<dbReference type="AlphaFoldDB" id="B8AB15"/>
<feature type="region of interest" description="Disordered" evidence="1">
    <location>
        <begin position="1"/>
        <end position="21"/>
    </location>
</feature>
<keyword evidence="3" id="KW-1185">Reference proteome</keyword>
<evidence type="ECO:0000256" key="1">
    <source>
        <dbReference type="SAM" id="MobiDB-lite"/>
    </source>
</evidence>
<proteinExistence type="predicted"/>
<sequence length="69" mass="7666">MAEQSTANMEADMNDKSEARDCVPRLTTPLTVTNPASFTPVNVRTKGSGDWSYVRLSIVQKFPNNFEIS</sequence>
<accession>B8AB15</accession>
<dbReference type="OMA" id="QSTANME"/>
<dbReference type="Proteomes" id="UP000007015">
    <property type="component" value="Chromosome 1"/>
</dbReference>
<protein>
    <submittedName>
        <fullName evidence="2">Uncharacterized protein</fullName>
    </submittedName>
</protein>
<reference evidence="2 3" key="1">
    <citation type="journal article" date="2005" name="PLoS Biol.">
        <title>The genomes of Oryza sativa: a history of duplications.</title>
        <authorList>
            <person name="Yu J."/>
            <person name="Wang J."/>
            <person name="Lin W."/>
            <person name="Li S."/>
            <person name="Li H."/>
            <person name="Zhou J."/>
            <person name="Ni P."/>
            <person name="Dong W."/>
            <person name="Hu S."/>
            <person name="Zeng C."/>
            <person name="Zhang J."/>
            <person name="Zhang Y."/>
            <person name="Li R."/>
            <person name="Xu Z."/>
            <person name="Li S."/>
            <person name="Li X."/>
            <person name="Zheng H."/>
            <person name="Cong L."/>
            <person name="Lin L."/>
            <person name="Yin J."/>
            <person name="Geng J."/>
            <person name="Li G."/>
            <person name="Shi J."/>
            <person name="Liu J."/>
            <person name="Lv H."/>
            <person name="Li J."/>
            <person name="Wang J."/>
            <person name="Deng Y."/>
            <person name="Ran L."/>
            <person name="Shi X."/>
            <person name="Wang X."/>
            <person name="Wu Q."/>
            <person name="Li C."/>
            <person name="Ren X."/>
            <person name="Wang J."/>
            <person name="Wang X."/>
            <person name="Li D."/>
            <person name="Liu D."/>
            <person name="Zhang X."/>
            <person name="Ji Z."/>
            <person name="Zhao W."/>
            <person name="Sun Y."/>
            <person name="Zhang Z."/>
            <person name="Bao J."/>
            <person name="Han Y."/>
            <person name="Dong L."/>
            <person name="Ji J."/>
            <person name="Chen P."/>
            <person name="Wu S."/>
            <person name="Liu J."/>
            <person name="Xiao Y."/>
            <person name="Bu D."/>
            <person name="Tan J."/>
            <person name="Yang L."/>
            <person name="Ye C."/>
            <person name="Zhang J."/>
            <person name="Xu J."/>
            <person name="Zhou Y."/>
            <person name="Yu Y."/>
            <person name="Zhang B."/>
            <person name="Zhuang S."/>
            <person name="Wei H."/>
            <person name="Liu B."/>
            <person name="Lei M."/>
            <person name="Yu H."/>
            <person name="Li Y."/>
            <person name="Xu H."/>
            <person name="Wei S."/>
            <person name="He X."/>
            <person name="Fang L."/>
            <person name="Zhang Z."/>
            <person name="Zhang Y."/>
            <person name="Huang X."/>
            <person name="Su Z."/>
            <person name="Tong W."/>
            <person name="Li J."/>
            <person name="Tong Z."/>
            <person name="Li S."/>
            <person name="Ye J."/>
            <person name="Wang L."/>
            <person name="Fang L."/>
            <person name="Lei T."/>
            <person name="Chen C."/>
            <person name="Chen H."/>
            <person name="Xu Z."/>
            <person name="Li H."/>
            <person name="Huang H."/>
            <person name="Zhang F."/>
            <person name="Xu H."/>
            <person name="Li N."/>
            <person name="Zhao C."/>
            <person name="Li S."/>
            <person name="Dong L."/>
            <person name="Huang Y."/>
            <person name="Li L."/>
            <person name="Xi Y."/>
            <person name="Qi Q."/>
            <person name="Li W."/>
            <person name="Zhang B."/>
            <person name="Hu W."/>
            <person name="Zhang Y."/>
            <person name="Tian X."/>
            <person name="Jiao Y."/>
            <person name="Liang X."/>
            <person name="Jin J."/>
            <person name="Gao L."/>
            <person name="Zheng W."/>
            <person name="Hao B."/>
            <person name="Liu S."/>
            <person name="Wang W."/>
            <person name="Yuan L."/>
            <person name="Cao M."/>
            <person name="McDermott J."/>
            <person name="Samudrala R."/>
            <person name="Wang J."/>
            <person name="Wong G.K."/>
            <person name="Yang H."/>
        </authorList>
    </citation>
    <scope>NUCLEOTIDE SEQUENCE [LARGE SCALE GENOMIC DNA]</scope>
    <source>
        <strain evidence="3">cv. 93-11</strain>
    </source>
</reference>
<dbReference type="HOGENOM" id="CLU_2835577_0_0_1"/>
<dbReference type="EMBL" id="CM000126">
    <property type="protein sequence ID" value="EEC70245.1"/>
    <property type="molecule type" value="Genomic_DNA"/>
</dbReference>
<evidence type="ECO:0000313" key="3">
    <source>
        <dbReference type="Proteomes" id="UP000007015"/>
    </source>
</evidence>
<dbReference type="Gramene" id="BGIOSGA002070-TA">
    <property type="protein sequence ID" value="BGIOSGA002070-PA"/>
    <property type="gene ID" value="BGIOSGA002070"/>
</dbReference>
<organism evidence="2 3">
    <name type="scientific">Oryza sativa subsp. indica</name>
    <name type="common">Rice</name>
    <dbReference type="NCBI Taxonomy" id="39946"/>
    <lineage>
        <taxon>Eukaryota</taxon>
        <taxon>Viridiplantae</taxon>
        <taxon>Streptophyta</taxon>
        <taxon>Embryophyta</taxon>
        <taxon>Tracheophyta</taxon>
        <taxon>Spermatophyta</taxon>
        <taxon>Magnoliopsida</taxon>
        <taxon>Liliopsida</taxon>
        <taxon>Poales</taxon>
        <taxon>Poaceae</taxon>
        <taxon>BOP clade</taxon>
        <taxon>Oryzoideae</taxon>
        <taxon>Oryzeae</taxon>
        <taxon>Oryzinae</taxon>
        <taxon>Oryza</taxon>
        <taxon>Oryza sativa</taxon>
    </lineage>
</organism>
<name>B8AB15_ORYSI</name>